<evidence type="ECO:0000256" key="4">
    <source>
        <dbReference type="RuleBase" id="RU004020"/>
    </source>
</evidence>
<evidence type="ECO:0000256" key="2">
    <source>
        <dbReference type="ARBA" id="ARBA00023125"/>
    </source>
</evidence>
<dbReference type="AlphaFoldDB" id="A0AAD3CY00"/>
<dbReference type="GO" id="GO:0003700">
    <property type="term" value="F:DNA-binding transcription factor activity"/>
    <property type="evidence" value="ECO:0007669"/>
    <property type="project" value="InterPro"/>
</dbReference>
<dbReference type="GO" id="GO:0005634">
    <property type="term" value="C:nucleus"/>
    <property type="evidence" value="ECO:0007669"/>
    <property type="project" value="UniProtKB-SubCell"/>
</dbReference>
<proteinExistence type="inferred from homology"/>
<dbReference type="InterPro" id="IPR036388">
    <property type="entry name" value="WH-like_DNA-bd_sf"/>
</dbReference>
<dbReference type="SUPFAM" id="SSF46785">
    <property type="entry name" value="Winged helix' DNA-binding domain"/>
    <property type="match status" value="1"/>
</dbReference>
<sequence>MNYQLVQLNFSSCNNIGSESFTNKECTTTHTSTVPSSLLPGSSKNVSSSELPSANLLPETTSNEESDHLPKICTKGGVKKPFPVKLWELLDHIDNHEPEIAHIISWQSDGRCFRVHDKKMFETKVQSNYFDQSNYTSFRRQLNLWGFKRVSQRGVNCGAYFHPLCRRGEPYLCRMMRRPEKEPKTPNNSKRPSFTAAIRDGKTACATPPPPLKAGGAAANIITPTLIAVTPTTFLRVDNSIANLQNNCNLALQGIGGGDGCSAPRRVSMYSWEGIGNNQVENFARIAENTNYHQIQDHEDIIEPIEDVNSYQESSLLSMQFASYMKDALEEDFTEIYE</sequence>
<keyword evidence="3" id="KW-0539">Nucleus</keyword>
<dbReference type="EMBL" id="BLLK01000047">
    <property type="protein sequence ID" value="GFH54133.1"/>
    <property type="molecule type" value="Genomic_DNA"/>
</dbReference>
<dbReference type="FunFam" id="1.10.10.10:FF:000479">
    <property type="entry name" value="Predicted protein"/>
    <property type="match status" value="1"/>
</dbReference>
<dbReference type="GO" id="GO:0043565">
    <property type="term" value="F:sequence-specific DNA binding"/>
    <property type="evidence" value="ECO:0007669"/>
    <property type="project" value="InterPro"/>
</dbReference>
<keyword evidence="2" id="KW-0238">DNA-binding</keyword>
<dbReference type="PANTHER" id="PTHR10015:SF206">
    <property type="entry name" value="HSF-TYPE DNA-BINDING DOMAIN-CONTAINING PROTEIN"/>
    <property type="match status" value="1"/>
</dbReference>
<evidence type="ECO:0000256" key="5">
    <source>
        <dbReference type="SAM" id="MobiDB-lite"/>
    </source>
</evidence>
<dbReference type="Pfam" id="PF00447">
    <property type="entry name" value="HSF_DNA-bind"/>
    <property type="match status" value="1"/>
</dbReference>
<dbReference type="InterPro" id="IPR000232">
    <property type="entry name" value="HSF_DNA-bd"/>
</dbReference>
<dbReference type="Proteomes" id="UP001054902">
    <property type="component" value="Unassembled WGS sequence"/>
</dbReference>
<evidence type="ECO:0000256" key="3">
    <source>
        <dbReference type="ARBA" id="ARBA00023242"/>
    </source>
</evidence>
<evidence type="ECO:0000313" key="8">
    <source>
        <dbReference type="Proteomes" id="UP001054902"/>
    </source>
</evidence>
<evidence type="ECO:0000259" key="6">
    <source>
        <dbReference type="SMART" id="SM00415"/>
    </source>
</evidence>
<name>A0AAD3CY00_9STRA</name>
<accession>A0AAD3CY00</accession>
<dbReference type="SMART" id="SM00415">
    <property type="entry name" value="HSF"/>
    <property type="match status" value="1"/>
</dbReference>
<protein>
    <recommendedName>
        <fullName evidence="6">HSF-type DNA-binding domain-containing protein</fullName>
    </recommendedName>
</protein>
<comment type="subcellular location">
    <subcellularLocation>
        <location evidence="1">Nucleus</location>
    </subcellularLocation>
</comment>
<dbReference type="PANTHER" id="PTHR10015">
    <property type="entry name" value="HEAT SHOCK TRANSCRIPTION FACTOR"/>
    <property type="match status" value="1"/>
</dbReference>
<evidence type="ECO:0000313" key="7">
    <source>
        <dbReference type="EMBL" id="GFH54133.1"/>
    </source>
</evidence>
<organism evidence="7 8">
    <name type="scientific">Chaetoceros tenuissimus</name>
    <dbReference type="NCBI Taxonomy" id="426638"/>
    <lineage>
        <taxon>Eukaryota</taxon>
        <taxon>Sar</taxon>
        <taxon>Stramenopiles</taxon>
        <taxon>Ochrophyta</taxon>
        <taxon>Bacillariophyta</taxon>
        <taxon>Coscinodiscophyceae</taxon>
        <taxon>Chaetocerotophycidae</taxon>
        <taxon>Chaetocerotales</taxon>
        <taxon>Chaetocerotaceae</taxon>
        <taxon>Chaetoceros</taxon>
    </lineage>
</organism>
<keyword evidence="8" id="KW-1185">Reference proteome</keyword>
<feature type="domain" description="HSF-type DNA-binding" evidence="6">
    <location>
        <begin position="78"/>
        <end position="178"/>
    </location>
</feature>
<dbReference type="Gene3D" id="1.10.10.10">
    <property type="entry name" value="Winged helix-like DNA-binding domain superfamily/Winged helix DNA-binding domain"/>
    <property type="match status" value="1"/>
</dbReference>
<feature type="region of interest" description="Disordered" evidence="5">
    <location>
        <begin position="26"/>
        <end position="70"/>
    </location>
</feature>
<gene>
    <name evidence="7" type="ORF">CTEN210_10609</name>
</gene>
<reference evidence="7 8" key="1">
    <citation type="journal article" date="2021" name="Sci. Rep.">
        <title>The genome of the diatom Chaetoceros tenuissimus carries an ancient integrated fragment of an extant virus.</title>
        <authorList>
            <person name="Hongo Y."/>
            <person name="Kimura K."/>
            <person name="Takaki Y."/>
            <person name="Yoshida Y."/>
            <person name="Baba S."/>
            <person name="Kobayashi G."/>
            <person name="Nagasaki K."/>
            <person name="Hano T."/>
            <person name="Tomaru Y."/>
        </authorList>
    </citation>
    <scope>NUCLEOTIDE SEQUENCE [LARGE SCALE GENOMIC DNA]</scope>
    <source>
        <strain evidence="7 8">NIES-3715</strain>
    </source>
</reference>
<comment type="caution">
    <text evidence="7">The sequence shown here is derived from an EMBL/GenBank/DDBJ whole genome shotgun (WGS) entry which is preliminary data.</text>
</comment>
<dbReference type="InterPro" id="IPR036390">
    <property type="entry name" value="WH_DNA-bd_sf"/>
</dbReference>
<evidence type="ECO:0000256" key="1">
    <source>
        <dbReference type="ARBA" id="ARBA00004123"/>
    </source>
</evidence>
<comment type="similarity">
    <text evidence="4">Belongs to the HSF family.</text>
</comment>
<feature type="compositionally biased region" description="Polar residues" evidence="5">
    <location>
        <begin position="26"/>
        <end position="63"/>
    </location>
</feature>